<reference evidence="2" key="1">
    <citation type="journal article" date="2020" name="Microorganisms">
        <title>Reliable Identification of Environmental Pseudomonas Isolates Using the rpoD Gene.</title>
        <authorList>
            <consortium name="The Broad Institute Genome Sequencing Platform"/>
            <person name="Girard L."/>
            <person name="Lood C."/>
            <person name="Rokni-Zadeh H."/>
            <person name="van Noort V."/>
            <person name="Lavigne R."/>
            <person name="De Mot R."/>
        </authorList>
    </citation>
    <scope>NUCLEOTIDE SEQUENCE</scope>
    <source>
        <strain evidence="2">SWRI12</strain>
    </source>
</reference>
<comment type="caution">
    <text evidence="2">The sequence shown here is derived from an EMBL/GenBank/DDBJ whole genome shotgun (WGS) entry which is preliminary data.</text>
</comment>
<name>A0A923JJ02_9PSED</name>
<organism evidence="2">
    <name type="scientific">Pseudomonas zanjanensis</name>
    <dbReference type="NCBI Taxonomy" id="2745496"/>
    <lineage>
        <taxon>Bacteria</taxon>
        <taxon>Pseudomonadati</taxon>
        <taxon>Pseudomonadota</taxon>
        <taxon>Gammaproteobacteria</taxon>
        <taxon>Pseudomonadales</taxon>
        <taxon>Pseudomonadaceae</taxon>
        <taxon>Pseudomonas</taxon>
    </lineage>
</organism>
<evidence type="ECO:0000313" key="2">
    <source>
        <dbReference type="EMBL" id="MBC3388754.1"/>
    </source>
</evidence>
<feature type="region of interest" description="Disordered" evidence="1">
    <location>
        <begin position="161"/>
        <end position="191"/>
    </location>
</feature>
<evidence type="ECO:0000256" key="1">
    <source>
        <dbReference type="SAM" id="MobiDB-lite"/>
    </source>
</evidence>
<reference evidence="2" key="2">
    <citation type="submission" date="2020-07" db="EMBL/GenBank/DDBJ databases">
        <authorList>
            <person name="Lood C."/>
            <person name="Girard L."/>
        </authorList>
    </citation>
    <scope>NUCLEOTIDE SEQUENCE</scope>
    <source>
        <strain evidence="2">SWRI12</strain>
    </source>
</reference>
<dbReference type="EMBL" id="JABWRB010000003">
    <property type="protein sequence ID" value="MBC3388754.1"/>
    <property type="molecule type" value="Genomic_DNA"/>
</dbReference>
<accession>A0A923JJ02</accession>
<proteinExistence type="predicted"/>
<gene>
    <name evidence="2" type="ORF">HU715_03720</name>
</gene>
<sequence length="1636" mass="177525">MSVQKKVERNLLGEAGDLLTPTWPSQWTRRADGDDGGADLVYVTSPDIERRYVYLYGAVEASIEFDLPVDLNLTAEAGYQVRFLYQPTQRSSENPKVRAYFNARAHYWEYELHTSNVREGVEQPRDWLTCDETIALIDENTQPKAVLAFQSGLFDPSSPDVDITSGPENDQPIAQEPGWPGGRGELHFSGKAQGSDVAPEVAFGVSLFLHLKPLQLATDQPMPELDGVVARYWVEKGGHTYMPICRGGGSHHLDLPVTEACGWAGGGIYKGTSAYASFTNQDEAGQARLQVTPTEPDADDEAQHIAKVWDIRNDADASDDSVDGKTATLRFESVYHAPNHETLACIVGPYKLDITRHILPEFWPSVEEGETIDLHVKVRYTVSDKIEPGIDVQWRHDGDLLTTIPTRDDGWSAYRYTPTGDTQLVATIDSPYKAESDTHAQAFDIKTIPTGKWTQFELSVDAEDISPGDPWRILPGQSYEVTLKPRSGSVMIGEDLTLTVDEPRLQVEPTEARTLVEGGLTWTVTTSSVDIGDFTLSLGCIRFKQSPTWTGTTNRLPALTIAEADGNQLDPLAAVATLTAVVPQYDDMRGTDKISVTWTGETGSPQEGSHSTTPVEVGAVGAKSIELPVGLIAYALGKPVTVTYTVTRGSTSLPAPDTLTLNVIPLPESALEPSRPYFRYVAQEDGVELDVGNLPDNIMMQVDIWPHIAVGQHLWMRLKGHKADGTEHNNNIWTPPGPSVSGIWLTQGYYRLGTAISNYLRELGDGSVLTVEFKVAFGQSTDEAHATLFPLRTYTIRAAFDAGAPSVEQATDTAPNQRLEPLDAQDSLTVVIPDYGTQSGDQVSVTWTGTAGGGIVTVGPQPLPTTRKIEVPVSVIAYNLGQTVTVTYTVTRDTGVKPPSAPLTLVVGSLAESALAPSRPYIRHVAQEDGAELDVGNLPDSVSIQIDIWPHIAVGQHLWMRLKGHKADGTEHNNNIWTPPGPSVSGIWLTQGYYRLGTAISNYLRELGDGSVLTVEFKVAFGQSTDEAHATLFPLRTYTIRAAFDAGAPSVEQATDTAPNQRLEPLDAQDSLTVVIPDYGTQSGDQVSVTWTGTAGGGIVTVGPQPLPTTRKIEVPVSVIAYNLGQTVTVTYTVTRDTGVKPPSAPLTLVVGSLAESALAPSRPYIRHVAQEDGAELDVGNLPDSVSIQIDIWPHIAVGQHLWMRLKGYKADGTEHNQNIWTPPGPKVSEIWLTQGYYRLSTAISNYLRELGDGSTLTLEFKVAFGQSIEETQSIAFPLRTYTIRAAFNASAPSVKQARGNVPTQQLNPMEAKDNLTVVIPDYGIQPGDQVSVTWTGAAGTAEGGSHTTDVQALPSNREIEMPVSVIAFNLGTSVTVSYTVTRNSGTKPPSAALALAVDVLSQSDLEPGRPRILQAADSGSGDELDMDSVSGDITVRTGIWPHIAVGQYLWLRLKGSKADGAEHNLDIWAAPSAKVNERWLEDEFYNKLVSDSYDYLQELGGGSTLTLEFKVAFGQSTQESQATVFPSRTYTVKRMTPRLDNVKDMYGQEIPNGGATRYGAMTLSGQASKGCLVELYDSGKTPPVFQGVARADPITGVWSRPTVIRDEGFCRFYAASLYHSSGPVNSNERTLTFRR</sequence>
<protein>
    <submittedName>
        <fullName evidence="2">Uncharacterized protein</fullName>
    </submittedName>
</protein>